<proteinExistence type="predicted"/>
<evidence type="ECO:0000313" key="4">
    <source>
        <dbReference type="Proteomes" id="UP001180020"/>
    </source>
</evidence>
<name>A0AAV9E8K5_ACOCL</name>
<dbReference type="CDD" id="cd06222">
    <property type="entry name" value="RNase_H_like"/>
    <property type="match status" value="1"/>
</dbReference>
<dbReference type="InterPro" id="IPR044730">
    <property type="entry name" value="RNase_H-like_dom_plant"/>
</dbReference>
<dbReference type="InterPro" id="IPR002156">
    <property type="entry name" value="RNaseH_domain"/>
</dbReference>
<evidence type="ECO:0000259" key="2">
    <source>
        <dbReference type="Pfam" id="PF13966"/>
    </source>
</evidence>
<dbReference type="InterPro" id="IPR012337">
    <property type="entry name" value="RNaseH-like_sf"/>
</dbReference>
<comment type="caution">
    <text evidence="3">The sequence shown here is derived from an EMBL/GenBank/DDBJ whole genome shotgun (WGS) entry which is preliminary data.</text>
</comment>
<dbReference type="GO" id="GO:0004523">
    <property type="term" value="F:RNA-DNA hybrid ribonuclease activity"/>
    <property type="evidence" value="ECO:0007669"/>
    <property type="project" value="InterPro"/>
</dbReference>
<evidence type="ECO:0000313" key="3">
    <source>
        <dbReference type="EMBL" id="KAK1309219.1"/>
    </source>
</evidence>
<evidence type="ECO:0008006" key="5">
    <source>
        <dbReference type="Google" id="ProtNLM"/>
    </source>
</evidence>
<dbReference type="EMBL" id="JAUJYO010000009">
    <property type="protein sequence ID" value="KAK1309219.1"/>
    <property type="molecule type" value="Genomic_DNA"/>
</dbReference>
<reference evidence="3" key="1">
    <citation type="journal article" date="2023" name="Nat. Commun.">
        <title>Diploid and tetraploid genomes of Acorus and the evolution of monocots.</title>
        <authorList>
            <person name="Ma L."/>
            <person name="Liu K.W."/>
            <person name="Li Z."/>
            <person name="Hsiao Y.Y."/>
            <person name="Qi Y."/>
            <person name="Fu T."/>
            <person name="Tang G.D."/>
            <person name="Zhang D."/>
            <person name="Sun W.H."/>
            <person name="Liu D.K."/>
            <person name="Li Y."/>
            <person name="Chen G.Z."/>
            <person name="Liu X.D."/>
            <person name="Liao X.Y."/>
            <person name="Jiang Y.T."/>
            <person name="Yu X."/>
            <person name="Hao Y."/>
            <person name="Huang J."/>
            <person name="Zhao X.W."/>
            <person name="Ke S."/>
            <person name="Chen Y.Y."/>
            <person name="Wu W.L."/>
            <person name="Hsu J.L."/>
            <person name="Lin Y.F."/>
            <person name="Huang M.D."/>
            <person name="Li C.Y."/>
            <person name="Huang L."/>
            <person name="Wang Z.W."/>
            <person name="Zhao X."/>
            <person name="Zhong W.Y."/>
            <person name="Peng D.H."/>
            <person name="Ahmad S."/>
            <person name="Lan S."/>
            <person name="Zhang J.S."/>
            <person name="Tsai W.C."/>
            <person name="Van de Peer Y."/>
            <person name="Liu Z.J."/>
        </authorList>
    </citation>
    <scope>NUCLEOTIDE SEQUENCE</scope>
    <source>
        <strain evidence="3">CP</strain>
    </source>
</reference>
<dbReference type="Proteomes" id="UP001180020">
    <property type="component" value="Unassembled WGS sequence"/>
</dbReference>
<dbReference type="PANTHER" id="PTHR47723">
    <property type="entry name" value="OS05G0353850 PROTEIN"/>
    <property type="match status" value="1"/>
</dbReference>
<dbReference type="SUPFAM" id="SSF53098">
    <property type="entry name" value="Ribonuclease H-like"/>
    <property type="match status" value="1"/>
</dbReference>
<dbReference type="Pfam" id="PF13456">
    <property type="entry name" value="RVT_3"/>
    <property type="match status" value="1"/>
</dbReference>
<dbReference type="AlphaFoldDB" id="A0AAV9E8K5"/>
<dbReference type="Gene3D" id="3.30.420.10">
    <property type="entry name" value="Ribonuclease H-like superfamily/Ribonuclease H"/>
    <property type="match status" value="1"/>
</dbReference>
<dbReference type="InterPro" id="IPR026960">
    <property type="entry name" value="RVT-Znf"/>
</dbReference>
<sequence length="511" mass="58935">MGVLFWEVARQGTSMWAQWIRDRYLRKANLWKVAIHSGCSSSWISILKAREWILPKVKYLIFEGKTINLWYDPWINGKSLVDIFGRVTYDWGPPKDCKVAALISNGKWNKPNRSPAELDMVWLEIQEIEVGGKGDDILIWPASKIGSLGLSEAWNAVRTNEEVLPWAKWLWHSIQTPKHCLCSWQAYLNKLPTLVRLQRRGLTTSTICSLCATEAEDADHLFLGCSFSRFIWCVLMRDLSIRSTFPHLLSHLPQWLNTHLSDPLKKELAYIILTTTFWHLWLERNNRIFRRTKQHKLRILHRIRDSIKMRAMSKVFRVLPNPDYSRISSAFGVQILEKALVHTTIKWLLPQGDWFKLNTDGSLADDRGGYGALVRNNKGDFIIGLAGRLDLPSINLLELKAIERGVLIGIAKGVDKLWIESDSTTALAWLHGKGKIPWTALRSLRHIHLNLLHFSVWKATHINREGNSPADMLASHQSSRDETIFHPHQLWPDMVEAIEQDRSVGEYTRTR</sequence>
<feature type="domain" description="RNase H type-1" evidence="1">
    <location>
        <begin position="358"/>
        <end position="476"/>
    </location>
</feature>
<dbReference type="InterPro" id="IPR053151">
    <property type="entry name" value="RNase_H-like"/>
</dbReference>
<keyword evidence="4" id="KW-1185">Reference proteome</keyword>
<dbReference type="Pfam" id="PF13966">
    <property type="entry name" value="zf-RVT"/>
    <property type="match status" value="1"/>
</dbReference>
<evidence type="ECO:0000259" key="1">
    <source>
        <dbReference type="Pfam" id="PF13456"/>
    </source>
</evidence>
<gene>
    <name evidence="3" type="ORF">QJS10_CPA09g00486</name>
</gene>
<organism evidence="3 4">
    <name type="scientific">Acorus calamus</name>
    <name type="common">Sweet flag</name>
    <dbReference type="NCBI Taxonomy" id="4465"/>
    <lineage>
        <taxon>Eukaryota</taxon>
        <taxon>Viridiplantae</taxon>
        <taxon>Streptophyta</taxon>
        <taxon>Embryophyta</taxon>
        <taxon>Tracheophyta</taxon>
        <taxon>Spermatophyta</taxon>
        <taxon>Magnoliopsida</taxon>
        <taxon>Liliopsida</taxon>
        <taxon>Acoraceae</taxon>
        <taxon>Acorus</taxon>
    </lineage>
</organism>
<dbReference type="GO" id="GO:0003676">
    <property type="term" value="F:nucleic acid binding"/>
    <property type="evidence" value="ECO:0007669"/>
    <property type="project" value="InterPro"/>
</dbReference>
<feature type="domain" description="Reverse transcriptase zinc-binding" evidence="2">
    <location>
        <begin position="151"/>
        <end position="232"/>
    </location>
</feature>
<dbReference type="InterPro" id="IPR036397">
    <property type="entry name" value="RNaseH_sf"/>
</dbReference>
<accession>A0AAV9E8K5</accession>
<protein>
    <recommendedName>
        <fullName evidence="5">RNase H type-1 domain-containing protein</fullName>
    </recommendedName>
</protein>
<reference evidence="3" key="2">
    <citation type="submission" date="2023-06" db="EMBL/GenBank/DDBJ databases">
        <authorList>
            <person name="Ma L."/>
            <person name="Liu K.-W."/>
            <person name="Li Z."/>
            <person name="Hsiao Y.-Y."/>
            <person name="Qi Y."/>
            <person name="Fu T."/>
            <person name="Tang G."/>
            <person name="Zhang D."/>
            <person name="Sun W.-H."/>
            <person name="Liu D.-K."/>
            <person name="Li Y."/>
            <person name="Chen G.-Z."/>
            <person name="Liu X.-D."/>
            <person name="Liao X.-Y."/>
            <person name="Jiang Y.-T."/>
            <person name="Yu X."/>
            <person name="Hao Y."/>
            <person name="Huang J."/>
            <person name="Zhao X.-W."/>
            <person name="Ke S."/>
            <person name="Chen Y.-Y."/>
            <person name="Wu W.-L."/>
            <person name="Hsu J.-L."/>
            <person name="Lin Y.-F."/>
            <person name="Huang M.-D."/>
            <person name="Li C.-Y."/>
            <person name="Huang L."/>
            <person name="Wang Z.-W."/>
            <person name="Zhao X."/>
            <person name="Zhong W.-Y."/>
            <person name="Peng D.-H."/>
            <person name="Ahmad S."/>
            <person name="Lan S."/>
            <person name="Zhang J.-S."/>
            <person name="Tsai W.-C."/>
            <person name="Van De Peer Y."/>
            <person name="Liu Z.-J."/>
        </authorList>
    </citation>
    <scope>NUCLEOTIDE SEQUENCE</scope>
    <source>
        <strain evidence="3">CP</strain>
        <tissue evidence="3">Leaves</tissue>
    </source>
</reference>
<dbReference type="PANTHER" id="PTHR47723:SF19">
    <property type="entry name" value="POLYNUCLEOTIDYL TRANSFERASE, RIBONUCLEASE H-LIKE SUPERFAMILY PROTEIN"/>
    <property type="match status" value="1"/>
</dbReference>